<gene>
    <name evidence="2" type="primary">aguA</name>
    <name evidence="2" type="ORF">Pan54_27050</name>
</gene>
<protein>
    <submittedName>
        <fullName evidence="2">Putative agmatine deiminase</fullName>
        <ecNumber evidence="2">3.5.3.12</ecNumber>
    </submittedName>
</protein>
<evidence type="ECO:0000313" key="3">
    <source>
        <dbReference type="Proteomes" id="UP000316095"/>
    </source>
</evidence>
<dbReference type="Gene3D" id="3.75.10.10">
    <property type="entry name" value="L-arginine/glycine Amidinotransferase, Chain A"/>
    <property type="match status" value="1"/>
</dbReference>
<dbReference type="AlphaFoldDB" id="A0A5C5XG11"/>
<reference evidence="2 3" key="1">
    <citation type="submission" date="2019-02" db="EMBL/GenBank/DDBJ databases">
        <title>Deep-cultivation of Planctomycetes and their phenomic and genomic characterization uncovers novel biology.</title>
        <authorList>
            <person name="Wiegand S."/>
            <person name="Jogler M."/>
            <person name="Boedeker C."/>
            <person name="Pinto D."/>
            <person name="Vollmers J."/>
            <person name="Rivas-Marin E."/>
            <person name="Kohn T."/>
            <person name="Peeters S.H."/>
            <person name="Heuer A."/>
            <person name="Rast P."/>
            <person name="Oberbeckmann S."/>
            <person name="Bunk B."/>
            <person name="Jeske O."/>
            <person name="Meyerdierks A."/>
            <person name="Storesund J.E."/>
            <person name="Kallscheuer N."/>
            <person name="Luecker S."/>
            <person name="Lage O.M."/>
            <person name="Pohl T."/>
            <person name="Merkel B.J."/>
            <person name="Hornburger P."/>
            <person name="Mueller R.-W."/>
            <person name="Bruemmer F."/>
            <person name="Labrenz M."/>
            <person name="Spormann A.M."/>
            <person name="Op Den Camp H."/>
            <person name="Overmann J."/>
            <person name="Amann R."/>
            <person name="Jetten M.S.M."/>
            <person name="Mascher T."/>
            <person name="Medema M.H."/>
            <person name="Devos D.P."/>
            <person name="Kaster A.-K."/>
            <person name="Ovreas L."/>
            <person name="Rohde M."/>
            <person name="Galperin M.Y."/>
            <person name="Jogler C."/>
        </authorList>
    </citation>
    <scope>NUCLEOTIDE SEQUENCE [LARGE SCALE GENOMIC DNA]</scope>
    <source>
        <strain evidence="2 3">Pan54</strain>
    </source>
</reference>
<dbReference type="GO" id="GO:0009446">
    <property type="term" value="P:putrescine biosynthetic process"/>
    <property type="evidence" value="ECO:0007669"/>
    <property type="project" value="InterPro"/>
</dbReference>
<dbReference type="GO" id="GO:0004668">
    <property type="term" value="F:protein-arginine deiminase activity"/>
    <property type="evidence" value="ECO:0007669"/>
    <property type="project" value="InterPro"/>
</dbReference>
<dbReference type="RefSeq" id="WP_146503883.1">
    <property type="nucleotide sequence ID" value="NZ_SJPG01000001.1"/>
</dbReference>
<name>A0A5C5XG11_9PLAN</name>
<dbReference type="PANTHER" id="PTHR31377">
    <property type="entry name" value="AGMATINE DEIMINASE-RELATED"/>
    <property type="match status" value="1"/>
</dbReference>
<dbReference type="Pfam" id="PF04371">
    <property type="entry name" value="PAD_porph"/>
    <property type="match status" value="1"/>
</dbReference>
<dbReference type="Proteomes" id="UP000316095">
    <property type="component" value="Unassembled WGS sequence"/>
</dbReference>
<dbReference type="InterPro" id="IPR007466">
    <property type="entry name" value="Peptidyl-Arg-deiminase_porph"/>
</dbReference>
<dbReference type="EC" id="3.5.3.12" evidence="2"/>
<dbReference type="PANTHER" id="PTHR31377:SF0">
    <property type="entry name" value="AGMATINE DEIMINASE-RELATED"/>
    <property type="match status" value="1"/>
</dbReference>
<comment type="caution">
    <text evidence="2">The sequence shown here is derived from an EMBL/GenBank/DDBJ whole genome shotgun (WGS) entry which is preliminary data.</text>
</comment>
<dbReference type="EMBL" id="SJPG01000001">
    <property type="protein sequence ID" value="TWT61967.1"/>
    <property type="molecule type" value="Genomic_DNA"/>
</dbReference>
<keyword evidence="1 2" id="KW-0378">Hydrolase</keyword>
<dbReference type="OrthoDB" id="9808013at2"/>
<sequence length="345" mass="38830">MVEMLTPKEMGYRWPAEWESHAATWLSWPHNRKSWPGKFEPVPQVFAEFARQISRFESVNILASGDALTQAKELVGHVENVFLHDVPTNDCWVRDHGPWFLTQPEMPPLMIDWEYNAWGGKYPPFDCDNAVPGKVAEILGFDHYSPGLIMEGGSVENNGAGVLLVTSQCLLNPNRNSQSTKEEIERALCDVSGADKVLWLFDVEDGSLAGDDTDAHIDQLARFTSATNIVASWTDCEGDPGFPLLQSMHKQFKSFRDLHNQPFNIIRLPLPEPVMYEDHQLPASYANFYVGNGFVIVPTFRCKQDEQAKSILQEQFPDREIIGIDASDLVWGLGAFHCASMQQGM</sequence>
<evidence type="ECO:0000313" key="2">
    <source>
        <dbReference type="EMBL" id="TWT61967.1"/>
    </source>
</evidence>
<proteinExistence type="predicted"/>
<keyword evidence="3" id="KW-1185">Reference proteome</keyword>
<dbReference type="SUPFAM" id="SSF55909">
    <property type="entry name" value="Pentein"/>
    <property type="match status" value="1"/>
</dbReference>
<evidence type="ECO:0000256" key="1">
    <source>
        <dbReference type="ARBA" id="ARBA00022801"/>
    </source>
</evidence>
<organism evidence="2 3">
    <name type="scientific">Rubinisphaera italica</name>
    <dbReference type="NCBI Taxonomy" id="2527969"/>
    <lineage>
        <taxon>Bacteria</taxon>
        <taxon>Pseudomonadati</taxon>
        <taxon>Planctomycetota</taxon>
        <taxon>Planctomycetia</taxon>
        <taxon>Planctomycetales</taxon>
        <taxon>Planctomycetaceae</taxon>
        <taxon>Rubinisphaera</taxon>
    </lineage>
</organism>
<dbReference type="GO" id="GO:0047632">
    <property type="term" value="F:agmatine deiminase activity"/>
    <property type="evidence" value="ECO:0007669"/>
    <property type="project" value="UniProtKB-EC"/>
</dbReference>
<accession>A0A5C5XG11</accession>